<keyword evidence="11 12" id="KW-0407">Ion channel</keyword>
<dbReference type="Pfam" id="PF00858">
    <property type="entry name" value="ASC"/>
    <property type="match status" value="1"/>
</dbReference>
<dbReference type="AlphaFoldDB" id="A0A3R7MPJ9"/>
<keyword evidence="6 13" id="KW-1133">Transmembrane helix</keyword>
<keyword evidence="10 12" id="KW-0739">Sodium transport</keyword>
<evidence type="ECO:0000256" key="12">
    <source>
        <dbReference type="RuleBase" id="RU000679"/>
    </source>
</evidence>
<dbReference type="PANTHER" id="PTHR11690">
    <property type="entry name" value="AMILORIDE-SENSITIVE SODIUM CHANNEL-RELATED"/>
    <property type="match status" value="1"/>
</dbReference>
<reference evidence="14 15" key="2">
    <citation type="submission" date="2019-01" db="EMBL/GenBank/DDBJ databases">
        <title>The decoding of complex shrimp genome reveals the adaptation for benthos swimmer, frequently molting mechanism and breeding impact on genome.</title>
        <authorList>
            <person name="Sun Y."/>
            <person name="Gao Y."/>
            <person name="Yu Y."/>
        </authorList>
    </citation>
    <scope>NUCLEOTIDE SEQUENCE [LARGE SCALE GENOMIC DNA]</scope>
    <source>
        <tissue evidence="14">Muscle</tissue>
    </source>
</reference>
<dbReference type="Proteomes" id="UP000283509">
    <property type="component" value="Unassembled WGS sequence"/>
</dbReference>
<name>A0A3R7MPJ9_PENVA</name>
<evidence type="ECO:0000313" key="15">
    <source>
        <dbReference type="Proteomes" id="UP000283509"/>
    </source>
</evidence>
<comment type="caution">
    <text evidence="14">The sequence shown here is derived from an EMBL/GenBank/DDBJ whole genome shotgun (WGS) entry which is preliminary data.</text>
</comment>
<dbReference type="STRING" id="6689.A0A3R7MPJ9"/>
<evidence type="ECO:0000256" key="3">
    <source>
        <dbReference type="ARBA" id="ARBA00022448"/>
    </source>
</evidence>
<evidence type="ECO:0000256" key="4">
    <source>
        <dbReference type="ARBA" id="ARBA00022461"/>
    </source>
</evidence>
<keyword evidence="7" id="KW-0915">Sodium</keyword>
<dbReference type="EMBL" id="QCYY01000813">
    <property type="protein sequence ID" value="ROT82517.1"/>
    <property type="molecule type" value="Genomic_DNA"/>
</dbReference>
<dbReference type="GO" id="GO:0015280">
    <property type="term" value="F:ligand-gated sodium channel activity"/>
    <property type="evidence" value="ECO:0007669"/>
    <property type="project" value="TreeGrafter"/>
</dbReference>
<organism evidence="14 15">
    <name type="scientific">Penaeus vannamei</name>
    <name type="common">Whiteleg shrimp</name>
    <name type="synonym">Litopenaeus vannamei</name>
    <dbReference type="NCBI Taxonomy" id="6689"/>
    <lineage>
        <taxon>Eukaryota</taxon>
        <taxon>Metazoa</taxon>
        <taxon>Ecdysozoa</taxon>
        <taxon>Arthropoda</taxon>
        <taxon>Crustacea</taxon>
        <taxon>Multicrustacea</taxon>
        <taxon>Malacostraca</taxon>
        <taxon>Eumalacostraca</taxon>
        <taxon>Eucarida</taxon>
        <taxon>Decapoda</taxon>
        <taxon>Dendrobranchiata</taxon>
        <taxon>Penaeoidea</taxon>
        <taxon>Penaeidae</taxon>
        <taxon>Penaeus</taxon>
    </lineage>
</organism>
<gene>
    <name evidence="14" type="ORF">C7M84_024329</name>
</gene>
<keyword evidence="9 13" id="KW-0472">Membrane</keyword>
<accession>A0A3R7MPJ9</accession>
<comment type="similarity">
    <text evidence="2 12">Belongs to the amiloride-sensitive sodium channel (TC 1.A.6) family.</text>
</comment>
<comment type="subcellular location">
    <subcellularLocation>
        <location evidence="1">Membrane</location>
        <topology evidence="1">Multi-pass membrane protein</topology>
    </subcellularLocation>
</comment>
<keyword evidence="3 12" id="KW-0813">Transport</keyword>
<evidence type="ECO:0000256" key="6">
    <source>
        <dbReference type="ARBA" id="ARBA00022989"/>
    </source>
</evidence>
<protein>
    <submittedName>
        <fullName evidence="14">Sodium channel protein Nach</fullName>
    </submittedName>
</protein>
<evidence type="ECO:0000256" key="8">
    <source>
        <dbReference type="ARBA" id="ARBA00023065"/>
    </source>
</evidence>
<dbReference type="InterPro" id="IPR001873">
    <property type="entry name" value="ENaC"/>
</dbReference>
<sequence>MANSGAKRVRKIGKYSFEYDKDFIQERSFLELSELLCQESTAHGIGHAWNNRHNALGIFWLVATICFGLYLGVVATQLFVDFSRREVESQTTVLLSRDGLELPSVLICNRSFFSKKKLEAMNISRDLSNYLVALTGTPYLLRESFLGSDLGKEFLFASDAEVQTLLRKHSMTRYSQLIDAISYDCEELVLKCSVGPYVLSKTECCAGFSIQPSMAGRCFQYFNDGTYRQTIDGEYMGITVYFSVPDNDTPEVAPGILNLSGFTKTGLQVSFASNHTHPSFLAVGQGVHVTPAHSTFIDLSLSVVKDIGMKTMFDPGEEECLPMDRISYKQNKQDFFYTDPNCDLGLFRQCFLALCNCTLYGLDYPEDSPYPQCNLAQTGKCYNYVLDKLELTPSNLANEDRSTEHEKIVDSCWDKGSIKCNRPCVRYDYSYTSSKSRLDDNVYQALKEQFNVSNDSSVAIIKAYFPALRNTEIKLWRTGIEDLIGKLGGYSGLFLGASLITLEGQRDLPPQRHAPVYSAGETRVVVPG</sequence>
<evidence type="ECO:0000256" key="13">
    <source>
        <dbReference type="SAM" id="Phobius"/>
    </source>
</evidence>
<proteinExistence type="inferred from homology"/>
<keyword evidence="4 12" id="KW-0894">Sodium channel</keyword>
<dbReference type="PANTHER" id="PTHR11690:SF300">
    <property type="entry name" value="PICKPOCKET PROTEIN 19"/>
    <property type="match status" value="1"/>
</dbReference>
<evidence type="ECO:0000256" key="11">
    <source>
        <dbReference type="ARBA" id="ARBA00023303"/>
    </source>
</evidence>
<keyword evidence="8 12" id="KW-0406">Ion transport</keyword>
<evidence type="ECO:0000256" key="1">
    <source>
        <dbReference type="ARBA" id="ARBA00004141"/>
    </source>
</evidence>
<evidence type="ECO:0000256" key="10">
    <source>
        <dbReference type="ARBA" id="ARBA00023201"/>
    </source>
</evidence>
<evidence type="ECO:0000256" key="5">
    <source>
        <dbReference type="ARBA" id="ARBA00022692"/>
    </source>
</evidence>
<evidence type="ECO:0000256" key="7">
    <source>
        <dbReference type="ARBA" id="ARBA00023053"/>
    </source>
</evidence>
<feature type="transmembrane region" description="Helical" evidence="13">
    <location>
        <begin position="58"/>
        <end position="80"/>
    </location>
</feature>
<evidence type="ECO:0000313" key="14">
    <source>
        <dbReference type="EMBL" id="ROT82517.1"/>
    </source>
</evidence>
<dbReference type="GO" id="GO:0005886">
    <property type="term" value="C:plasma membrane"/>
    <property type="evidence" value="ECO:0007669"/>
    <property type="project" value="TreeGrafter"/>
</dbReference>
<evidence type="ECO:0000256" key="2">
    <source>
        <dbReference type="ARBA" id="ARBA00007193"/>
    </source>
</evidence>
<keyword evidence="5 12" id="KW-0812">Transmembrane</keyword>
<keyword evidence="15" id="KW-1185">Reference proteome</keyword>
<dbReference type="OrthoDB" id="6366127at2759"/>
<reference evidence="14 15" key="1">
    <citation type="submission" date="2018-04" db="EMBL/GenBank/DDBJ databases">
        <authorList>
            <person name="Zhang X."/>
            <person name="Yuan J."/>
            <person name="Li F."/>
            <person name="Xiang J."/>
        </authorList>
    </citation>
    <scope>NUCLEOTIDE SEQUENCE [LARGE SCALE GENOMIC DNA]</scope>
    <source>
        <tissue evidence="14">Muscle</tissue>
    </source>
</reference>
<evidence type="ECO:0000256" key="9">
    <source>
        <dbReference type="ARBA" id="ARBA00023136"/>
    </source>
</evidence>